<organism evidence="2">
    <name type="scientific">Arundo donax</name>
    <name type="common">Giant reed</name>
    <name type="synonym">Donax arundinaceus</name>
    <dbReference type="NCBI Taxonomy" id="35708"/>
    <lineage>
        <taxon>Eukaryota</taxon>
        <taxon>Viridiplantae</taxon>
        <taxon>Streptophyta</taxon>
        <taxon>Embryophyta</taxon>
        <taxon>Tracheophyta</taxon>
        <taxon>Spermatophyta</taxon>
        <taxon>Magnoliopsida</taxon>
        <taxon>Liliopsida</taxon>
        <taxon>Poales</taxon>
        <taxon>Poaceae</taxon>
        <taxon>PACMAD clade</taxon>
        <taxon>Arundinoideae</taxon>
        <taxon>Arundineae</taxon>
        <taxon>Arundo</taxon>
    </lineage>
</organism>
<accession>A0A0A9G5E6</accession>
<dbReference type="AlphaFoldDB" id="A0A0A9G5E6"/>
<evidence type="ECO:0000256" key="1">
    <source>
        <dbReference type="SAM" id="MobiDB-lite"/>
    </source>
</evidence>
<feature type="compositionally biased region" description="Basic and acidic residues" evidence="1">
    <location>
        <begin position="25"/>
        <end position="37"/>
    </location>
</feature>
<proteinExistence type="predicted"/>
<reference evidence="2" key="2">
    <citation type="journal article" date="2015" name="Data Brief">
        <title>Shoot transcriptome of the giant reed, Arundo donax.</title>
        <authorList>
            <person name="Barrero R.A."/>
            <person name="Guerrero F.D."/>
            <person name="Moolhuijzen P."/>
            <person name="Goolsby J.A."/>
            <person name="Tidwell J."/>
            <person name="Bellgard S.E."/>
            <person name="Bellgard M.I."/>
        </authorList>
    </citation>
    <scope>NUCLEOTIDE SEQUENCE</scope>
    <source>
        <tissue evidence="2">Shoot tissue taken approximately 20 cm above the soil surface</tissue>
    </source>
</reference>
<protein>
    <submittedName>
        <fullName evidence="2">Uncharacterized protein</fullName>
    </submittedName>
</protein>
<dbReference type="EMBL" id="GBRH01182008">
    <property type="protein sequence ID" value="JAE15888.1"/>
    <property type="molecule type" value="Transcribed_RNA"/>
</dbReference>
<evidence type="ECO:0000313" key="2">
    <source>
        <dbReference type="EMBL" id="JAE15888.1"/>
    </source>
</evidence>
<name>A0A0A9G5E6_ARUDO</name>
<reference evidence="2" key="1">
    <citation type="submission" date="2014-09" db="EMBL/GenBank/DDBJ databases">
        <authorList>
            <person name="Magalhaes I.L.F."/>
            <person name="Oliveira U."/>
            <person name="Santos F.R."/>
            <person name="Vidigal T.H.D.A."/>
            <person name="Brescovit A.D."/>
            <person name="Santos A.J."/>
        </authorList>
    </citation>
    <scope>NUCLEOTIDE SEQUENCE</scope>
    <source>
        <tissue evidence="2">Shoot tissue taken approximately 20 cm above the soil surface</tissue>
    </source>
</reference>
<feature type="region of interest" description="Disordered" evidence="1">
    <location>
        <begin position="23"/>
        <end position="46"/>
    </location>
</feature>
<sequence>MITLIVMVNPAMAAVPSVVRGINSRNKDPINYMEHKQNSRNKNPRN</sequence>